<accession>A0ACC2LFZ1</accession>
<keyword evidence="2" id="KW-1185">Reference proteome</keyword>
<dbReference type="Proteomes" id="UP001234297">
    <property type="component" value="Chromosome 8"/>
</dbReference>
<evidence type="ECO:0000313" key="1">
    <source>
        <dbReference type="EMBL" id="KAJ8632243.1"/>
    </source>
</evidence>
<comment type="caution">
    <text evidence="1">The sequence shown here is derived from an EMBL/GenBank/DDBJ whole genome shotgun (WGS) entry which is preliminary data.</text>
</comment>
<sequence>MAWSAGNATRAFLQSVKMGKKAKELDMTEFLSALAAGSSAQLMVEACGGIAGATTLALVAAAHQTGGRVVCILQGLDELESSKQAIGKEVNYVEFIIGDAQMLLLSDYLGADFVLIDCNMVEHQKVSAAAQMGANSHGAMIMGYNAFHEGACWSGSRTDLLPIGDGLQVMRIQGCGKASSSRTRKSRWVVRVDQCTGEEHVFRITSPHKKELEA</sequence>
<reference evidence="1 2" key="1">
    <citation type="journal article" date="2022" name="Hortic Res">
        <title>A haplotype resolved chromosomal level avocado genome allows analysis of novel avocado genes.</title>
        <authorList>
            <person name="Nath O."/>
            <person name="Fletcher S.J."/>
            <person name="Hayward A."/>
            <person name="Shaw L.M."/>
            <person name="Masouleh A.K."/>
            <person name="Furtado A."/>
            <person name="Henry R.J."/>
            <person name="Mitter N."/>
        </authorList>
    </citation>
    <scope>NUCLEOTIDE SEQUENCE [LARGE SCALE GENOMIC DNA]</scope>
    <source>
        <strain evidence="2">cv. Hass</strain>
    </source>
</reference>
<protein>
    <submittedName>
        <fullName evidence="1">Uncharacterized protein</fullName>
    </submittedName>
</protein>
<organism evidence="1 2">
    <name type="scientific">Persea americana</name>
    <name type="common">Avocado</name>
    <dbReference type="NCBI Taxonomy" id="3435"/>
    <lineage>
        <taxon>Eukaryota</taxon>
        <taxon>Viridiplantae</taxon>
        <taxon>Streptophyta</taxon>
        <taxon>Embryophyta</taxon>
        <taxon>Tracheophyta</taxon>
        <taxon>Spermatophyta</taxon>
        <taxon>Magnoliopsida</taxon>
        <taxon>Magnoliidae</taxon>
        <taxon>Laurales</taxon>
        <taxon>Lauraceae</taxon>
        <taxon>Persea</taxon>
    </lineage>
</organism>
<proteinExistence type="predicted"/>
<dbReference type="EMBL" id="CM056816">
    <property type="protein sequence ID" value="KAJ8632243.1"/>
    <property type="molecule type" value="Genomic_DNA"/>
</dbReference>
<name>A0ACC2LFZ1_PERAE</name>
<evidence type="ECO:0000313" key="2">
    <source>
        <dbReference type="Proteomes" id="UP001234297"/>
    </source>
</evidence>
<gene>
    <name evidence="1" type="ORF">MRB53_025579</name>
</gene>